<evidence type="ECO:0000313" key="1">
    <source>
        <dbReference type="EMBL" id="GID74922.1"/>
    </source>
</evidence>
<sequence>MPRLDLGAVRATWRAALRRLDAWTLETLNSPAGGRRPRL</sequence>
<reference evidence="1 2" key="1">
    <citation type="submission" date="2021-01" db="EMBL/GenBank/DDBJ databases">
        <title>Whole genome shotgun sequence of Actinoplanes deccanensis NBRC 13994.</title>
        <authorList>
            <person name="Komaki H."/>
            <person name="Tamura T."/>
        </authorList>
    </citation>
    <scope>NUCLEOTIDE SEQUENCE [LARGE SCALE GENOMIC DNA]</scope>
    <source>
        <strain evidence="1 2">NBRC 13994</strain>
    </source>
</reference>
<dbReference type="EMBL" id="BOMI01000067">
    <property type="protein sequence ID" value="GID74922.1"/>
    <property type="molecule type" value="Genomic_DNA"/>
</dbReference>
<accession>A0ABQ3Y4J8</accession>
<organism evidence="1 2">
    <name type="scientific">Paractinoplanes deccanensis</name>
    <dbReference type="NCBI Taxonomy" id="113561"/>
    <lineage>
        <taxon>Bacteria</taxon>
        <taxon>Bacillati</taxon>
        <taxon>Actinomycetota</taxon>
        <taxon>Actinomycetes</taxon>
        <taxon>Micromonosporales</taxon>
        <taxon>Micromonosporaceae</taxon>
        <taxon>Paractinoplanes</taxon>
    </lineage>
</organism>
<evidence type="ECO:0000313" key="2">
    <source>
        <dbReference type="Proteomes" id="UP000609879"/>
    </source>
</evidence>
<proteinExistence type="predicted"/>
<name>A0ABQ3Y4J8_9ACTN</name>
<protein>
    <submittedName>
        <fullName evidence="1">Uncharacterized protein</fullName>
    </submittedName>
</protein>
<comment type="caution">
    <text evidence="1">The sequence shown here is derived from an EMBL/GenBank/DDBJ whole genome shotgun (WGS) entry which is preliminary data.</text>
</comment>
<gene>
    <name evidence="1" type="ORF">Ade02nite_35630</name>
</gene>
<keyword evidence="2" id="KW-1185">Reference proteome</keyword>
<dbReference type="Proteomes" id="UP000609879">
    <property type="component" value="Unassembled WGS sequence"/>
</dbReference>